<dbReference type="GO" id="GO:0039694">
    <property type="term" value="P:viral RNA genome replication"/>
    <property type="evidence" value="ECO:0007669"/>
    <property type="project" value="InterPro"/>
</dbReference>
<protein>
    <recommendedName>
        <fullName evidence="1">RNA-directed RNA polymerase</fullName>
        <ecNumber evidence="1">2.7.7.48</ecNumber>
    </recommendedName>
    <alternativeName>
        <fullName evidence="7">RNA replicase beta chain</fullName>
    </alternativeName>
</protein>
<dbReference type="GO" id="GO:0003968">
    <property type="term" value="F:RNA-directed RNA polymerase activity"/>
    <property type="evidence" value="ECO:0007669"/>
    <property type="project" value="UniProtKB-KW"/>
</dbReference>
<evidence type="ECO:0000256" key="5">
    <source>
        <dbReference type="ARBA" id="ARBA00022741"/>
    </source>
</evidence>
<evidence type="ECO:0000256" key="7">
    <source>
        <dbReference type="ARBA" id="ARBA00030248"/>
    </source>
</evidence>
<keyword evidence="6" id="KW-0693">Viral RNA replication</keyword>
<proteinExistence type="predicted"/>
<dbReference type="InterPro" id="IPR005093">
    <property type="entry name" value="RNArep_beta"/>
</dbReference>
<dbReference type="RefSeq" id="YP_010770007.1">
    <property type="nucleotide sequence ID" value="NC_074133.1"/>
</dbReference>
<dbReference type="EC" id="2.7.7.48" evidence="1"/>
<feature type="binding site" evidence="9">
    <location>
        <position position="373"/>
    </location>
    <ligand>
        <name>Mg(2+)</name>
        <dbReference type="ChEBI" id="CHEBI:18420"/>
        <label>2</label>
    </ligand>
</feature>
<keyword evidence="3" id="KW-0808">Transferase</keyword>
<dbReference type="InterPro" id="IPR007096">
    <property type="entry name" value="RNA-dir_Rpol_cat_phage"/>
</dbReference>
<sequence length="589" mass="65835">MIKAGWLDRWSYKDSVLLLKTLAYPHAQQAGRFSKTLIDLLDRSDWAGLLAFGVDYRSDDSPDHLYHARQTLGFFQKFEPLRVDGSESKERVAFRKFAQTEEVCNLVNKRFCNYRLGTPMGYPYDTILVTAREIIAKVLGECPKIADLDLSFGPGATVTTTKREACPRFKLGASPECSTELLPFVSKLMTEVPGYTLQHASAVGLDFADVYVRAVPGKLQFVPKDAKKYRSIVVEPGLNVLLQQGIGKWIRKRLKKAGIDLSDQTRNQPLAKIGSESNLLATIDFSSASDTIARQVVAFLLPDAWSALLSIAVTRVVTYEGVAFRLEKFSSMGNSFTFELESLIFWALAKATMQHLSRNGVRFARNELSIFGDDLIVPVEAVSLCTLVFAYCGFSINADKSYSDGPFRESCGADFFKGINIRPYYQKSLVSAESLFTLHNFYMRTFQFTEAERVRQYVHPSLAIFGPDGFGDGHLIGDWDPLTRATVKVAGARKKDVRKARPQDLGWEGYLFKSYTHVAAEDLRRNSGDDLLPAYAIYKRGDGDEGEPTSVSAVTSRGTWCDPKYLTVPGSVGYKEVLIYTRHRGIFLP</sequence>
<keyword evidence="5" id="KW-0547">Nucleotide-binding</keyword>
<dbReference type="GeneID" id="80399186"/>
<gene>
    <name evidence="11" type="primary">SRR5466727_1_3</name>
</gene>
<evidence type="ECO:0000256" key="9">
    <source>
        <dbReference type="PIRSR" id="PIRSR605093-1"/>
    </source>
</evidence>
<evidence type="ECO:0000256" key="2">
    <source>
        <dbReference type="ARBA" id="ARBA00022484"/>
    </source>
</evidence>
<dbReference type="InterPro" id="IPR043502">
    <property type="entry name" value="DNA/RNA_pol_sf"/>
</dbReference>
<evidence type="ECO:0000256" key="6">
    <source>
        <dbReference type="ARBA" id="ARBA00022953"/>
    </source>
</evidence>
<dbReference type="Proteomes" id="UP000679637">
    <property type="component" value="Segment"/>
</dbReference>
<keyword evidence="9" id="KW-0460">Magnesium</keyword>
<dbReference type="GO" id="GO:0046872">
    <property type="term" value="F:metal ion binding"/>
    <property type="evidence" value="ECO:0007669"/>
    <property type="project" value="UniProtKB-KW"/>
</dbReference>
<dbReference type="SUPFAM" id="SSF56672">
    <property type="entry name" value="DNA/RNA polymerases"/>
    <property type="match status" value="1"/>
</dbReference>
<comment type="catalytic activity">
    <reaction evidence="8">
        <text>RNA(n) + a ribonucleoside 5'-triphosphate = RNA(n+1) + diphosphate</text>
        <dbReference type="Rhea" id="RHEA:21248"/>
        <dbReference type="Rhea" id="RHEA-COMP:14527"/>
        <dbReference type="Rhea" id="RHEA-COMP:17342"/>
        <dbReference type="ChEBI" id="CHEBI:33019"/>
        <dbReference type="ChEBI" id="CHEBI:61557"/>
        <dbReference type="ChEBI" id="CHEBI:140395"/>
        <dbReference type="EC" id="2.7.7.48"/>
    </reaction>
</comment>
<comment type="cofactor">
    <cofactor evidence="9">
        <name>Mg(2+)</name>
        <dbReference type="ChEBI" id="CHEBI:18420"/>
    </cofactor>
    <text evidence="9">Binds 2 Mg(2+) per subunit.</text>
</comment>
<dbReference type="EMBL" id="BK013645">
    <property type="protein sequence ID" value="DAD50853.1"/>
    <property type="molecule type" value="Genomic_RNA"/>
</dbReference>
<keyword evidence="2 11" id="KW-0696">RNA-directed RNA polymerase</keyword>
<dbReference type="PROSITE" id="PS50522">
    <property type="entry name" value="RDRP_PHAGE"/>
    <property type="match status" value="1"/>
</dbReference>
<evidence type="ECO:0000256" key="1">
    <source>
        <dbReference type="ARBA" id="ARBA00012494"/>
    </source>
</evidence>
<evidence type="ECO:0000313" key="12">
    <source>
        <dbReference type="Proteomes" id="UP000679637"/>
    </source>
</evidence>
<evidence type="ECO:0000256" key="3">
    <source>
        <dbReference type="ARBA" id="ARBA00022679"/>
    </source>
</evidence>
<keyword evidence="9" id="KW-0479">Metal-binding</keyword>
<name>A0A8S5L0J7_9VIRU</name>
<evidence type="ECO:0000256" key="8">
    <source>
        <dbReference type="ARBA" id="ARBA00048744"/>
    </source>
</evidence>
<evidence type="ECO:0000259" key="10">
    <source>
        <dbReference type="PROSITE" id="PS50522"/>
    </source>
</evidence>
<reference evidence="11" key="1">
    <citation type="submission" date="2020-09" db="EMBL/GenBank/DDBJ databases">
        <title>Leviviricetes taxonomy.</title>
        <authorList>
            <person name="Stockdale S.R."/>
            <person name="Callanan J."/>
            <person name="Adriaenssens E.M."/>
            <person name="Kuhn J.H."/>
            <person name="Rumnieks J."/>
            <person name="Shkoporov A."/>
            <person name="Draper L.A."/>
            <person name="Ross P."/>
            <person name="Hill C."/>
        </authorList>
    </citation>
    <scope>NUCLEOTIDE SEQUENCE</scope>
</reference>
<dbReference type="Pfam" id="PF03431">
    <property type="entry name" value="RNA_replicase_B"/>
    <property type="match status" value="1"/>
</dbReference>
<dbReference type="KEGG" id="vg:80399186"/>
<feature type="domain" description="RdRp catalytic" evidence="10">
    <location>
        <begin position="269"/>
        <end position="405"/>
    </location>
</feature>
<evidence type="ECO:0000313" key="11">
    <source>
        <dbReference type="EMBL" id="DAD50853.1"/>
    </source>
</evidence>
<keyword evidence="12" id="KW-1185">Reference proteome</keyword>
<feature type="binding site" evidence="9">
    <location>
        <position position="284"/>
    </location>
    <ligand>
        <name>Mg(2+)</name>
        <dbReference type="ChEBI" id="CHEBI:18420"/>
        <label>2</label>
    </ligand>
</feature>
<organism evidence="11 12">
    <name type="scientific">ssRNA phage SRR5466727_1</name>
    <dbReference type="NCBI Taxonomy" id="2786429"/>
    <lineage>
        <taxon>Viruses</taxon>
        <taxon>Riboviria</taxon>
        <taxon>Orthornavirae</taxon>
        <taxon>Lenarviricota</taxon>
        <taxon>Leviviricetes</taxon>
        <taxon>Norzivirales</taxon>
        <taxon>Fiersviridae</taxon>
        <taxon>Tenwovirus</taxon>
        <taxon>Tenwovirus luticola</taxon>
        <taxon>Wahtavirus luticola</taxon>
    </lineage>
</organism>
<keyword evidence="4" id="KW-0548">Nucleotidyltransferase</keyword>
<feature type="binding site" evidence="9">
    <location>
        <position position="374"/>
    </location>
    <ligand>
        <name>Mg(2+)</name>
        <dbReference type="ChEBI" id="CHEBI:18420"/>
        <label>2</label>
    </ligand>
</feature>
<accession>A0A8S5L0J7</accession>
<evidence type="ECO:0000256" key="4">
    <source>
        <dbReference type="ARBA" id="ARBA00022695"/>
    </source>
</evidence>
<dbReference type="GO" id="GO:0000166">
    <property type="term" value="F:nucleotide binding"/>
    <property type="evidence" value="ECO:0007669"/>
    <property type="project" value="UniProtKB-KW"/>
</dbReference>